<dbReference type="EMBL" id="GBXM01061413">
    <property type="protein sequence ID" value="JAH47164.1"/>
    <property type="molecule type" value="Transcribed_RNA"/>
</dbReference>
<dbReference type="AlphaFoldDB" id="A0A0E9T0L2"/>
<accession>A0A0E9T0L2</accession>
<reference evidence="2" key="2">
    <citation type="journal article" date="2015" name="Fish Shellfish Immunol.">
        <title>Early steps in the European eel (Anguilla anguilla)-Vibrio vulnificus interaction in the gills: Role of the RtxA13 toxin.</title>
        <authorList>
            <person name="Callol A."/>
            <person name="Pajuelo D."/>
            <person name="Ebbesson L."/>
            <person name="Teles M."/>
            <person name="MacKenzie S."/>
            <person name="Amaro C."/>
        </authorList>
    </citation>
    <scope>NUCLEOTIDE SEQUENCE</scope>
</reference>
<proteinExistence type="predicted"/>
<reference evidence="2" key="1">
    <citation type="submission" date="2014-11" db="EMBL/GenBank/DDBJ databases">
        <authorList>
            <person name="Amaro Gonzalez C."/>
        </authorList>
    </citation>
    <scope>NUCLEOTIDE SEQUENCE</scope>
</reference>
<sequence length="39" mass="4379">MVTLDDYRCSHQNNGRETGDRGLARSTPGRAARLHLHLC</sequence>
<name>A0A0E9T0L2_ANGAN</name>
<protein>
    <submittedName>
        <fullName evidence="2">Uncharacterized protein</fullName>
    </submittedName>
</protein>
<feature type="region of interest" description="Disordered" evidence="1">
    <location>
        <begin position="1"/>
        <end position="27"/>
    </location>
</feature>
<organism evidence="2">
    <name type="scientific">Anguilla anguilla</name>
    <name type="common">European freshwater eel</name>
    <name type="synonym">Muraena anguilla</name>
    <dbReference type="NCBI Taxonomy" id="7936"/>
    <lineage>
        <taxon>Eukaryota</taxon>
        <taxon>Metazoa</taxon>
        <taxon>Chordata</taxon>
        <taxon>Craniata</taxon>
        <taxon>Vertebrata</taxon>
        <taxon>Euteleostomi</taxon>
        <taxon>Actinopterygii</taxon>
        <taxon>Neopterygii</taxon>
        <taxon>Teleostei</taxon>
        <taxon>Anguilliformes</taxon>
        <taxon>Anguillidae</taxon>
        <taxon>Anguilla</taxon>
    </lineage>
</organism>
<evidence type="ECO:0000256" key="1">
    <source>
        <dbReference type="SAM" id="MobiDB-lite"/>
    </source>
</evidence>
<evidence type="ECO:0000313" key="2">
    <source>
        <dbReference type="EMBL" id="JAH47164.1"/>
    </source>
</evidence>